<dbReference type="InterPro" id="IPR025476">
    <property type="entry name" value="Helitron_helicase-like"/>
</dbReference>
<protein>
    <recommendedName>
        <fullName evidence="1">Helitron helicase-like domain-containing protein</fullName>
    </recommendedName>
</protein>
<comment type="caution">
    <text evidence="2">The sequence shown here is derived from an EMBL/GenBank/DDBJ whole genome shotgun (WGS) entry which is preliminary data.</text>
</comment>
<evidence type="ECO:0000313" key="2">
    <source>
        <dbReference type="EMBL" id="KAF7812236.1"/>
    </source>
</evidence>
<dbReference type="PANTHER" id="PTHR45786">
    <property type="entry name" value="DNA BINDING PROTEIN-LIKE"/>
    <property type="match status" value="1"/>
</dbReference>
<proteinExistence type="predicted"/>
<keyword evidence="3" id="KW-1185">Reference proteome</keyword>
<dbReference type="OrthoDB" id="1434183at2759"/>
<sequence>MLHSLNPLVQVFRSVKDYPAISNREELRLKLIKKRNTDARAYNLPTADEIAALIVGDFDPENVKRDIIVEKRSGTLQRIDKLHLLYLPLQYPMMFPHREDDRRAEFNIFLRCGKLTQQFIVDGYTMIESERLIYIRLHQKDIQADSYITLTQVLSRDEATSSNIGKKIVLPSSFIGGERYISPYEAIWRIFGFDINFREPSVECLPFHLPDEQGPTSFEDIRTINGVVYPTFKDASYVKGVLEDDKEYIEDIKEDLHLDDECIKDIALLEIENLLKINVGAFQTIRRCQCLA</sequence>
<dbReference type="EMBL" id="JAAIUW010000010">
    <property type="protein sequence ID" value="KAF7812236.1"/>
    <property type="molecule type" value="Genomic_DNA"/>
</dbReference>
<organism evidence="2 3">
    <name type="scientific">Senna tora</name>
    <dbReference type="NCBI Taxonomy" id="362788"/>
    <lineage>
        <taxon>Eukaryota</taxon>
        <taxon>Viridiplantae</taxon>
        <taxon>Streptophyta</taxon>
        <taxon>Embryophyta</taxon>
        <taxon>Tracheophyta</taxon>
        <taxon>Spermatophyta</taxon>
        <taxon>Magnoliopsida</taxon>
        <taxon>eudicotyledons</taxon>
        <taxon>Gunneridae</taxon>
        <taxon>Pentapetalae</taxon>
        <taxon>rosids</taxon>
        <taxon>fabids</taxon>
        <taxon>Fabales</taxon>
        <taxon>Fabaceae</taxon>
        <taxon>Caesalpinioideae</taxon>
        <taxon>Cassia clade</taxon>
        <taxon>Senna</taxon>
    </lineage>
</organism>
<evidence type="ECO:0000313" key="3">
    <source>
        <dbReference type="Proteomes" id="UP000634136"/>
    </source>
</evidence>
<accession>A0A834T0P0</accession>
<dbReference type="Pfam" id="PF14214">
    <property type="entry name" value="Helitron_like_N"/>
    <property type="match status" value="1"/>
</dbReference>
<dbReference type="PANTHER" id="PTHR45786:SF66">
    <property type="entry name" value="HOOK MOTIF PROTEIN, PUTATIVE-RELATED"/>
    <property type="match status" value="1"/>
</dbReference>
<gene>
    <name evidence="2" type="ORF">G2W53_033212</name>
</gene>
<name>A0A834T0P0_9FABA</name>
<evidence type="ECO:0000259" key="1">
    <source>
        <dbReference type="Pfam" id="PF14214"/>
    </source>
</evidence>
<dbReference type="Proteomes" id="UP000634136">
    <property type="component" value="Unassembled WGS sequence"/>
</dbReference>
<dbReference type="AlphaFoldDB" id="A0A834T0P0"/>
<reference evidence="2" key="1">
    <citation type="submission" date="2020-09" db="EMBL/GenBank/DDBJ databases">
        <title>Genome-Enabled Discovery of Anthraquinone Biosynthesis in Senna tora.</title>
        <authorList>
            <person name="Kang S.-H."/>
            <person name="Pandey R.P."/>
            <person name="Lee C.-M."/>
            <person name="Sim J.-S."/>
            <person name="Jeong J.-T."/>
            <person name="Choi B.-S."/>
            <person name="Jung M."/>
            <person name="Ginzburg D."/>
            <person name="Zhao K."/>
            <person name="Won S.Y."/>
            <person name="Oh T.-J."/>
            <person name="Yu Y."/>
            <person name="Kim N.-H."/>
            <person name="Lee O.R."/>
            <person name="Lee T.-H."/>
            <person name="Bashyal P."/>
            <person name="Kim T.-S."/>
            <person name="Lee W.-H."/>
            <person name="Kawkins C."/>
            <person name="Kim C.-K."/>
            <person name="Kim J.S."/>
            <person name="Ahn B.O."/>
            <person name="Rhee S.Y."/>
            <person name="Sohng J.K."/>
        </authorList>
    </citation>
    <scope>NUCLEOTIDE SEQUENCE</scope>
    <source>
        <tissue evidence="2">Leaf</tissue>
    </source>
</reference>
<feature type="domain" description="Helitron helicase-like" evidence="1">
    <location>
        <begin position="97"/>
        <end position="181"/>
    </location>
</feature>